<dbReference type="RefSeq" id="WP_341539273.1">
    <property type="nucleotide sequence ID" value="NZ_SMAG01000006.1"/>
</dbReference>
<sequence>MSFPSFPNITPSISLTIGQTPALLLGSIALEELALAHLINAEAEKVQFVLGTLTPTQNVLPTPVTISNLLDINRSVRSTLRDIIKKEMLLEFKFENILELLQLSPSPLFPPPTPPPPTPFCSCEVNFEIPRSEDTVVLRNGTEEGTGRLSSIGGGRAFICNGCDPADTDLLDFEWGPGDNPSDPATVTFTATSYNLTSEGSLGSCVDETVFTITGTGVRNGVPGISFSLTLTNNPDSFFLVLGGNETFTATNLPAGQIMIIDCNNG</sequence>
<proteinExistence type="predicted"/>
<evidence type="ECO:0000313" key="1">
    <source>
        <dbReference type="EMBL" id="TCS93632.1"/>
    </source>
</evidence>
<organism evidence="1 2">
    <name type="scientific">Hazenella coriacea</name>
    <dbReference type="NCBI Taxonomy" id="1179467"/>
    <lineage>
        <taxon>Bacteria</taxon>
        <taxon>Bacillati</taxon>
        <taxon>Bacillota</taxon>
        <taxon>Bacilli</taxon>
        <taxon>Bacillales</taxon>
        <taxon>Thermoactinomycetaceae</taxon>
        <taxon>Hazenella</taxon>
    </lineage>
</organism>
<dbReference type="EMBL" id="SMAG01000006">
    <property type="protein sequence ID" value="TCS93632.1"/>
    <property type="molecule type" value="Genomic_DNA"/>
</dbReference>
<reference evidence="1 2" key="1">
    <citation type="submission" date="2019-03" db="EMBL/GenBank/DDBJ databases">
        <title>Genomic Encyclopedia of Type Strains, Phase IV (KMG-IV): sequencing the most valuable type-strain genomes for metagenomic binning, comparative biology and taxonomic classification.</title>
        <authorList>
            <person name="Goeker M."/>
        </authorList>
    </citation>
    <scope>NUCLEOTIDE SEQUENCE [LARGE SCALE GENOMIC DNA]</scope>
    <source>
        <strain evidence="1 2">DSM 45707</strain>
    </source>
</reference>
<dbReference type="Proteomes" id="UP000294937">
    <property type="component" value="Unassembled WGS sequence"/>
</dbReference>
<dbReference type="Pfam" id="PF26595">
    <property type="entry name" value="A_ENA"/>
    <property type="match status" value="1"/>
</dbReference>
<accession>A0A4R3L327</accession>
<protein>
    <submittedName>
        <fullName evidence="1">Uncharacterized protein</fullName>
    </submittedName>
</protein>
<gene>
    <name evidence="1" type="ORF">EDD58_10665</name>
</gene>
<comment type="caution">
    <text evidence="1">The sequence shown here is derived from an EMBL/GenBank/DDBJ whole genome shotgun (WGS) entry which is preliminary data.</text>
</comment>
<dbReference type="InterPro" id="IPR058705">
    <property type="entry name" value="A_ENA"/>
</dbReference>
<dbReference type="AlphaFoldDB" id="A0A4R3L327"/>
<keyword evidence="2" id="KW-1185">Reference proteome</keyword>
<name>A0A4R3L327_9BACL</name>
<evidence type="ECO:0000313" key="2">
    <source>
        <dbReference type="Proteomes" id="UP000294937"/>
    </source>
</evidence>